<keyword evidence="3" id="KW-1185">Reference proteome</keyword>
<organism evidence="2 3">
    <name type="scientific">Vespula germanica</name>
    <name type="common">German yellow jacket</name>
    <name type="synonym">Paravespula germanica</name>
    <dbReference type="NCBI Taxonomy" id="30212"/>
    <lineage>
        <taxon>Eukaryota</taxon>
        <taxon>Metazoa</taxon>
        <taxon>Ecdysozoa</taxon>
        <taxon>Arthropoda</taxon>
        <taxon>Hexapoda</taxon>
        <taxon>Insecta</taxon>
        <taxon>Pterygota</taxon>
        <taxon>Neoptera</taxon>
        <taxon>Endopterygota</taxon>
        <taxon>Hymenoptera</taxon>
        <taxon>Apocrita</taxon>
        <taxon>Aculeata</taxon>
        <taxon>Vespoidea</taxon>
        <taxon>Vespidae</taxon>
        <taxon>Vespinae</taxon>
        <taxon>Vespula</taxon>
    </lineage>
</organism>
<comment type="caution">
    <text evidence="2">The sequence shown here is derived from an EMBL/GenBank/DDBJ whole genome shotgun (WGS) entry which is preliminary data.</text>
</comment>
<dbReference type="Proteomes" id="UP000617340">
    <property type="component" value="Unassembled WGS sequence"/>
</dbReference>
<evidence type="ECO:0000256" key="1">
    <source>
        <dbReference type="SAM" id="MobiDB-lite"/>
    </source>
</evidence>
<feature type="compositionally biased region" description="Polar residues" evidence="1">
    <location>
        <begin position="211"/>
        <end position="229"/>
    </location>
</feature>
<feature type="compositionally biased region" description="Basic and acidic residues" evidence="1">
    <location>
        <begin position="176"/>
        <end position="188"/>
    </location>
</feature>
<reference evidence="2" key="1">
    <citation type="journal article" date="2020" name="G3 (Bethesda)">
        <title>High-Quality Assemblies for Three Invasive Social Wasps from the &lt;i&gt;Vespula&lt;/i&gt; Genus.</title>
        <authorList>
            <person name="Harrop T.W.R."/>
            <person name="Guhlin J."/>
            <person name="McLaughlin G.M."/>
            <person name="Permina E."/>
            <person name="Stockwell P."/>
            <person name="Gilligan J."/>
            <person name="Le Lec M.F."/>
            <person name="Gruber M.A.M."/>
            <person name="Quinn O."/>
            <person name="Lovegrove M."/>
            <person name="Duncan E.J."/>
            <person name="Remnant E.J."/>
            <person name="Van Eeckhoven J."/>
            <person name="Graham B."/>
            <person name="Knapp R.A."/>
            <person name="Langford K.W."/>
            <person name="Kronenberg Z."/>
            <person name="Press M.O."/>
            <person name="Eacker S.M."/>
            <person name="Wilson-Rankin E.E."/>
            <person name="Purcell J."/>
            <person name="Lester P.J."/>
            <person name="Dearden P.K."/>
        </authorList>
    </citation>
    <scope>NUCLEOTIDE SEQUENCE</scope>
    <source>
        <strain evidence="2">Linc-1</strain>
    </source>
</reference>
<dbReference type="EMBL" id="JACSDZ010000004">
    <property type="protein sequence ID" value="KAF7405798.1"/>
    <property type="molecule type" value="Genomic_DNA"/>
</dbReference>
<name>A0A834NFR6_VESGE</name>
<evidence type="ECO:0000313" key="3">
    <source>
        <dbReference type="Proteomes" id="UP000617340"/>
    </source>
</evidence>
<gene>
    <name evidence="2" type="ORF">HZH68_005167</name>
</gene>
<accession>A0A834NFR6</accession>
<proteinExistence type="predicted"/>
<sequence>MEHLGIVCDGTVVDTSMFLVLLCPQTPQTQPFAQLISSNCNLVDERGNKDSSRISKRLDVYARHPSLCVSICVSFSMEENINAKLELQVKLEILTIKARKNLSEEYKDVVHTDNIRAQEVARANVPPPGRIVIGTHESTKGGMISRATFSRSRYVIGYHESRRGGMSQQATSRFARGLDENTRGDKFSRASSRSRFATGLHENTRGGKFSRATSSTRGGTFSRATSRSVTGLHESTRGGMISRATSRYRFVTGLHESTRGGMISRATSRCHLDCNRSCKLRNVLESCNTESGCSQI</sequence>
<feature type="region of interest" description="Disordered" evidence="1">
    <location>
        <begin position="175"/>
        <end position="235"/>
    </location>
</feature>
<protein>
    <submittedName>
        <fullName evidence="2">Uncharacterized protein</fullName>
    </submittedName>
</protein>
<dbReference type="AlphaFoldDB" id="A0A834NFR6"/>
<evidence type="ECO:0000313" key="2">
    <source>
        <dbReference type="EMBL" id="KAF7405798.1"/>
    </source>
</evidence>